<gene>
    <name evidence="9" type="ORF">CU635_23085</name>
    <name evidence="10" type="ORF">CVD25_23005</name>
</gene>
<feature type="transmembrane region" description="Helical" evidence="7">
    <location>
        <begin position="65"/>
        <end position="90"/>
    </location>
</feature>
<sequence>MMKKTVRHILLILFSVMTAFPFLWMLVSAIKTTDEIWKFPPSFWPAKPQWQNFIEAWNSAPFGLYMFNSMFTATAIVLFQIISAAMMAYAFTQFRFKGQKMLFALILAVYMLPAAATYVPSYVILSKLNMLDSYQGMIISNAVSVFGIFFIRQAFLQVPAEMVEAAKVDGASHWTVLWKVLFPMTKSSFLTFSLISFVQMFNNYLWPSLILKSQDKFLITIGLRQFFIEGGAYGIKWPLVMAANVFAVAPLLLLFFVAQKWFIKGINDRGVKG</sequence>
<keyword evidence="3" id="KW-1003">Cell membrane</keyword>
<dbReference type="PROSITE" id="PS50928">
    <property type="entry name" value="ABC_TM1"/>
    <property type="match status" value="1"/>
</dbReference>
<evidence type="ECO:0000313" key="12">
    <source>
        <dbReference type="Proteomes" id="UP000235114"/>
    </source>
</evidence>
<evidence type="ECO:0000256" key="1">
    <source>
        <dbReference type="ARBA" id="ARBA00004651"/>
    </source>
</evidence>
<evidence type="ECO:0000256" key="4">
    <source>
        <dbReference type="ARBA" id="ARBA00022692"/>
    </source>
</evidence>
<dbReference type="PANTHER" id="PTHR43744">
    <property type="entry name" value="ABC TRANSPORTER PERMEASE PROTEIN MG189-RELATED-RELATED"/>
    <property type="match status" value="1"/>
</dbReference>
<evidence type="ECO:0000256" key="3">
    <source>
        <dbReference type="ARBA" id="ARBA00022475"/>
    </source>
</evidence>
<evidence type="ECO:0000313" key="11">
    <source>
        <dbReference type="Proteomes" id="UP000234951"/>
    </source>
</evidence>
<dbReference type="InterPro" id="IPR035906">
    <property type="entry name" value="MetI-like_sf"/>
</dbReference>
<comment type="caution">
    <text evidence="9">The sequence shown here is derived from an EMBL/GenBank/DDBJ whole genome shotgun (WGS) entry which is preliminary data.</text>
</comment>
<dbReference type="PANTHER" id="PTHR43744:SF12">
    <property type="entry name" value="ABC TRANSPORTER PERMEASE PROTEIN MG189-RELATED"/>
    <property type="match status" value="1"/>
</dbReference>
<protein>
    <submittedName>
        <fullName evidence="9">ABC transporter permease</fullName>
    </submittedName>
</protein>
<comment type="similarity">
    <text evidence="7">Belongs to the binding-protein-dependent transport system permease family.</text>
</comment>
<feature type="transmembrane region" description="Helical" evidence="7">
    <location>
        <begin position="176"/>
        <end position="201"/>
    </location>
</feature>
<dbReference type="CDD" id="cd06261">
    <property type="entry name" value="TM_PBP2"/>
    <property type="match status" value="1"/>
</dbReference>
<evidence type="ECO:0000256" key="2">
    <source>
        <dbReference type="ARBA" id="ARBA00022448"/>
    </source>
</evidence>
<dbReference type="OrthoDB" id="9771544at2"/>
<organism evidence="9 11">
    <name type="scientific">Bacillus canaveralius</name>
    <dbReference type="NCBI Taxonomy" id="1403243"/>
    <lineage>
        <taxon>Bacteria</taxon>
        <taxon>Bacillati</taxon>
        <taxon>Bacillota</taxon>
        <taxon>Bacilli</taxon>
        <taxon>Bacillales</taxon>
        <taxon>Bacillaceae</taxon>
        <taxon>Bacillus</taxon>
    </lineage>
</organism>
<keyword evidence="6 7" id="KW-0472">Membrane</keyword>
<dbReference type="Proteomes" id="UP000235114">
    <property type="component" value="Unassembled WGS sequence"/>
</dbReference>
<dbReference type="GO" id="GO:0005886">
    <property type="term" value="C:plasma membrane"/>
    <property type="evidence" value="ECO:0007669"/>
    <property type="project" value="UniProtKB-SubCell"/>
</dbReference>
<keyword evidence="4 7" id="KW-0812">Transmembrane</keyword>
<evidence type="ECO:0000313" key="10">
    <source>
        <dbReference type="EMBL" id="PLR88129.1"/>
    </source>
</evidence>
<keyword evidence="12" id="KW-1185">Reference proteome</keyword>
<evidence type="ECO:0000313" key="9">
    <source>
        <dbReference type="EMBL" id="PLR79479.1"/>
    </source>
</evidence>
<comment type="subcellular location">
    <subcellularLocation>
        <location evidence="1 7">Cell membrane</location>
        <topology evidence="1 7">Multi-pass membrane protein</topology>
    </subcellularLocation>
</comment>
<feature type="transmembrane region" description="Helical" evidence="7">
    <location>
        <begin position="102"/>
        <end position="125"/>
    </location>
</feature>
<keyword evidence="2 7" id="KW-0813">Transport</keyword>
<accession>A0A2N5GFE4</accession>
<feature type="transmembrane region" description="Helical" evidence="7">
    <location>
        <begin position="137"/>
        <end position="155"/>
    </location>
</feature>
<evidence type="ECO:0000256" key="5">
    <source>
        <dbReference type="ARBA" id="ARBA00022989"/>
    </source>
</evidence>
<dbReference type="Proteomes" id="UP000234951">
    <property type="component" value="Unassembled WGS sequence"/>
</dbReference>
<feature type="transmembrane region" description="Helical" evidence="7">
    <location>
        <begin position="237"/>
        <end position="258"/>
    </location>
</feature>
<evidence type="ECO:0000256" key="7">
    <source>
        <dbReference type="RuleBase" id="RU363032"/>
    </source>
</evidence>
<dbReference type="AlphaFoldDB" id="A0A2N5GFE4"/>
<feature type="domain" description="ABC transmembrane type-1" evidence="8">
    <location>
        <begin position="66"/>
        <end position="258"/>
    </location>
</feature>
<dbReference type="Gene3D" id="1.10.3720.10">
    <property type="entry name" value="MetI-like"/>
    <property type="match status" value="1"/>
</dbReference>
<evidence type="ECO:0000259" key="8">
    <source>
        <dbReference type="PROSITE" id="PS50928"/>
    </source>
</evidence>
<dbReference type="EMBL" id="PGVA01000103">
    <property type="protein sequence ID" value="PLR79479.1"/>
    <property type="molecule type" value="Genomic_DNA"/>
</dbReference>
<dbReference type="Pfam" id="PF00528">
    <property type="entry name" value="BPD_transp_1"/>
    <property type="match status" value="1"/>
</dbReference>
<reference evidence="9 11" key="1">
    <citation type="submission" date="2017-11" db="EMBL/GenBank/DDBJ databases">
        <title>Comparitive Functional Genomics of Dry Heat Resistant strains isolated from the Viking Spacecraft.</title>
        <authorList>
            <person name="Seuylemezian A."/>
            <person name="Cooper K."/>
            <person name="Vaishampayan P."/>
        </authorList>
    </citation>
    <scope>NUCLEOTIDE SEQUENCE [LARGE SCALE GENOMIC DNA]</scope>
    <source>
        <strain evidence="9 11">M4.6</strain>
    </source>
</reference>
<name>A0A2N5GFE4_9BACI</name>
<keyword evidence="5 7" id="KW-1133">Transmembrane helix</keyword>
<dbReference type="SUPFAM" id="SSF161098">
    <property type="entry name" value="MetI-like"/>
    <property type="match status" value="1"/>
</dbReference>
<proteinExistence type="inferred from homology"/>
<reference evidence="10 12" key="2">
    <citation type="submission" date="2017-12" db="EMBL/GenBank/DDBJ databases">
        <title>Comparative Functional Genomics of Dry Heat Resistant strains isolated from the Viking Spacecraft.</title>
        <authorList>
            <person name="Seuylemezian A."/>
            <person name="Cooper K."/>
            <person name="Vaishampayan P."/>
        </authorList>
    </citation>
    <scope>NUCLEOTIDE SEQUENCE [LARGE SCALE GENOMIC DNA]</scope>
    <source>
        <strain evidence="10 12">ATCC 29669</strain>
    </source>
</reference>
<dbReference type="GO" id="GO:0055085">
    <property type="term" value="P:transmembrane transport"/>
    <property type="evidence" value="ECO:0007669"/>
    <property type="project" value="InterPro"/>
</dbReference>
<evidence type="ECO:0000256" key="6">
    <source>
        <dbReference type="ARBA" id="ARBA00023136"/>
    </source>
</evidence>
<dbReference type="EMBL" id="PGVD01000110">
    <property type="protein sequence ID" value="PLR88129.1"/>
    <property type="molecule type" value="Genomic_DNA"/>
</dbReference>
<dbReference type="InterPro" id="IPR000515">
    <property type="entry name" value="MetI-like"/>
</dbReference>